<feature type="transmembrane region" description="Helical" evidence="1">
    <location>
        <begin position="218"/>
        <end position="239"/>
    </location>
</feature>
<dbReference type="AlphaFoldDB" id="X1BEF6"/>
<name>X1BEF6_9ZZZZ</name>
<proteinExistence type="predicted"/>
<sequence>MYMQGGCYIYIGQFTRSLSYFDRCIEFCLKYDDFGNLIDRLMWATMIAVLNGETERAKKYFNRVEIIYEENKSQDPKKLFYTCYIFAKANILKTSSRFRSKVLAVEFFKEIFEKKAYHANLYTLSLIFLCELLLDELRLTNDESIVKEIEPLNNNLLEIAQSRKSYLYLAESFLLQGKMYLVTFRTRKARRSFLQAQRIAERHNLDLKELKILLRKEYIYLFLASSSLIFALSVCLNGIEGFVRSMEDSQVQHAFSIS</sequence>
<evidence type="ECO:0008006" key="3">
    <source>
        <dbReference type="Google" id="ProtNLM"/>
    </source>
</evidence>
<keyword evidence="1" id="KW-0812">Transmembrane</keyword>
<protein>
    <recommendedName>
        <fullName evidence="3">MalT-like TPR region domain-containing protein</fullName>
    </recommendedName>
</protein>
<comment type="caution">
    <text evidence="2">The sequence shown here is derived from an EMBL/GenBank/DDBJ whole genome shotgun (WGS) entry which is preliminary data.</text>
</comment>
<organism evidence="2">
    <name type="scientific">marine sediment metagenome</name>
    <dbReference type="NCBI Taxonomy" id="412755"/>
    <lineage>
        <taxon>unclassified sequences</taxon>
        <taxon>metagenomes</taxon>
        <taxon>ecological metagenomes</taxon>
    </lineage>
</organism>
<gene>
    <name evidence="2" type="ORF">S01H4_23656</name>
</gene>
<dbReference type="InterPro" id="IPR011990">
    <property type="entry name" value="TPR-like_helical_dom_sf"/>
</dbReference>
<keyword evidence="1" id="KW-0472">Membrane</keyword>
<evidence type="ECO:0000313" key="2">
    <source>
        <dbReference type="EMBL" id="GAG79587.1"/>
    </source>
</evidence>
<dbReference type="EMBL" id="BART01011005">
    <property type="protein sequence ID" value="GAG79587.1"/>
    <property type="molecule type" value="Genomic_DNA"/>
</dbReference>
<reference evidence="2" key="1">
    <citation type="journal article" date="2014" name="Front. Microbiol.">
        <title>High frequency of phylogenetically diverse reductive dehalogenase-homologous genes in deep subseafloor sedimentary metagenomes.</title>
        <authorList>
            <person name="Kawai M."/>
            <person name="Futagami T."/>
            <person name="Toyoda A."/>
            <person name="Takaki Y."/>
            <person name="Nishi S."/>
            <person name="Hori S."/>
            <person name="Arai W."/>
            <person name="Tsubouchi T."/>
            <person name="Morono Y."/>
            <person name="Uchiyama I."/>
            <person name="Ito T."/>
            <person name="Fujiyama A."/>
            <person name="Inagaki F."/>
            <person name="Takami H."/>
        </authorList>
    </citation>
    <scope>NUCLEOTIDE SEQUENCE</scope>
    <source>
        <strain evidence="2">Expedition CK06-06</strain>
    </source>
</reference>
<accession>X1BEF6</accession>
<evidence type="ECO:0000256" key="1">
    <source>
        <dbReference type="SAM" id="Phobius"/>
    </source>
</evidence>
<feature type="non-terminal residue" evidence="2">
    <location>
        <position position="258"/>
    </location>
</feature>
<keyword evidence="1" id="KW-1133">Transmembrane helix</keyword>
<dbReference type="SUPFAM" id="SSF48452">
    <property type="entry name" value="TPR-like"/>
    <property type="match status" value="1"/>
</dbReference>